<dbReference type="AlphaFoldDB" id="A0AAD9CYL5"/>
<keyword evidence="6" id="KW-1185">Reference proteome</keyword>
<evidence type="ECO:0000256" key="3">
    <source>
        <dbReference type="ARBA" id="ARBA00035264"/>
    </source>
</evidence>
<dbReference type="SUPFAM" id="SSF46911">
    <property type="entry name" value="Ribosomal protein S18"/>
    <property type="match status" value="1"/>
</dbReference>
<dbReference type="GO" id="GO:1990904">
    <property type="term" value="C:ribonucleoprotein complex"/>
    <property type="evidence" value="ECO:0007669"/>
    <property type="project" value="UniProtKB-KW"/>
</dbReference>
<proteinExistence type="predicted"/>
<evidence type="ECO:0000256" key="1">
    <source>
        <dbReference type="ARBA" id="ARBA00022980"/>
    </source>
</evidence>
<dbReference type="InterPro" id="IPR001648">
    <property type="entry name" value="Ribosomal_bS18"/>
</dbReference>
<dbReference type="GO" id="GO:0005840">
    <property type="term" value="C:ribosome"/>
    <property type="evidence" value="ECO:0007669"/>
    <property type="project" value="UniProtKB-KW"/>
</dbReference>
<evidence type="ECO:0000313" key="6">
    <source>
        <dbReference type="Proteomes" id="UP001182556"/>
    </source>
</evidence>
<dbReference type="InterPro" id="IPR036870">
    <property type="entry name" value="Ribosomal_bS18_sf"/>
</dbReference>
<protein>
    <recommendedName>
        <fullName evidence="3">Small ribosomal subunit protein bS18m</fullName>
    </recommendedName>
</protein>
<feature type="region of interest" description="Disordered" evidence="4">
    <location>
        <begin position="16"/>
        <end position="47"/>
    </location>
</feature>
<keyword evidence="2" id="KW-0687">Ribonucleoprotein</keyword>
<dbReference type="Pfam" id="PF01084">
    <property type="entry name" value="Ribosomal_S18"/>
    <property type="match status" value="1"/>
</dbReference>
<accession>A0AAD9CYL5</accession>
<evidence type="ECO:0000256" key="4">
    <source>
        <dbReference type="SAM" id="MobiDB-lite"/>
    </source>
</evidence>
<keyword evidence="1" id="KW-0689">Ribosomal protein</keyword>
<comment type="caution">
    <text evidence="5">The sequence shown here is derived from an EMBL/GenBank/DDBJ whole genome shotgun (WGS) entry which is preliminary data.</text>
</comment>
<dbReference type="Proteomes" id="UP001182556">
    <property type="component" value="Unassembled WGS sequence"/>
</dbReference>
<name>A0AAD9CYL5_PAPLA</name>
<dbReference type="GO" id="GO:0003735">
    <property type="term" value="F:structural constituent of ribosome"/>
    <property type="evidence" value="ECO:0007669"/>
    <property type="project" value="InterPro"/>
</dbReference>
<dbReference type="Gene3D" id="4.10.640.10">
    <property type="entry name" value="Ribosomal protein S18"/>
    <property type="match status" value="1"/>
</dbReference>
<sequence length="194" mass="21188">MTPRLPVSLRAFSSSAASSSSSPLSGYLSTPHGTVKNTAPTEISPDNPQYQSILARRALIQAGLNKEYDNRRRFSPAQVVPPHRLANENLYPTRYIPPKPPLLGPTNAVARRQDPFYLTGIDPRDQALNPNFVAAFTDGLGRIKSRKVTGLTRKSQNKVAKMVKRARAMGVVGVFNAKNSRVSGYGAEPLGDRF</sequence>
<feature type="compositionally biased region" description="Low complexity" evidence="4">
    <location>
        <begin position="16"/>
        <end position="29"/>
    </location>
</feature>
<gene>
    <name evidence="5" type="ORF">DB88DRAFT_488732</name>
</gene>
<organism evidence="5 6">
    <name type="scientific">Papiliotrema laurentii</name>
    <name type="common">Cryptococcus laurentii</name>
    <dbReference type="NCBI Taxonomy" id="5418"/>
    <lineage>
        <taxon>Eukaryota</taxon>
        <taxon>Fungi</taxon>
        <taxon>Dikarya</taxon>
        <taxon>Basidiomycota</taxon>
        <taxon>Agaricomycotina</taxon>
        <taxon>Tremellomycetes</taxon>
        <taxon>Tremellales</taxon>
        <taxon>Rhynchogastremaceae</taxon>
        <taxon>Papiliotrema</taxon>
    </lineage>
</organism>
<evidence type="ECO:0000256" key="2">
    <source>
        <dbReference type="ARBA" id="ARBA00023274"/>
    </source>
</evidence>
<reference evidence="5" key="1">
    <citation type="submission" date="2023-02" db="EMBL/GenBank/DDBJ databases">
        <title>Identification and recombinant expression of a fungal hydrolase from Papiliotrema laurentii that hydrolyzes apple cutin and clears colloidal polyester polyurethane.</title>
        <authorList>
            <consortium name="DOE Joint Genome Institute"/>
            <person name="Roman V.A."/>
            <person name="Bojanowski C."/>
            <person name="Crable B.R."/>
            <person name="Wagner D.N."/>
            <person name="Hung C.S."/>
            <person name="Nadeau L.J."/>
            <person name="Schratz L."/>
            <person name="Haridas S."/>
            <person name="Pangilinan J."/>
            <person name="Lipzen A."/>
            <person name="Na H."/>
            <person name="Yan M."/>
            <person name="Ng V."/>
            <person name="Grigoriev I.V."/>
            <person name="Spatafora J.W."/>
            <person name="Barlow D."/>
            <person name="Biffinger J."/>
            <person name="Kelley-Loughnane N."/>
            <person name="Varaljay V.A."/>
            <person name="Crookes-Goodson W.J."/>
        </authorList>
    </citation>
    <scope>NUCLEOTIDE SEQUENCE</scope>
    <source>
        <strain evidence="5">5307AH</strain>
    </source>
</reference>
<dbReference type="EMBL" id="JAODAN010000005">
    <property type="protein sequence ID" value="KAK1923990.1"/>
    <property type="molecule type" value="Genomic_DNA"/>
</dbReference>
<feature type="compositionally biased region" description="Polar residues" evidence="4">
    <location>
        <begin position="31"/>
        <end position="47"/>
    </location>
</feature>
<evidence type="ECO:0000313" key="5">
    <source>
        <dbReference type="EMBL" id="KAK1923990.1"/>
    </source>
</evidence>
<dbReference type="GO" id="GO:0006412">
    <property type="term" value="P:translation"/>
    <property type="evidence" value="ECO:0007669"/>
    <property type="project" value="InterPro"/>
</dbReference>